<evidence type="ECO:0000256" key="1">
    <source>
        <dbReference type="SAM" id="MobiDB-lite"/>
    </source>
</evidence>
<protein>
    <submittedName>
        <fullName evidence="2">Uncharacterized protein</fullName>
    </submittedName>
</protein>
<feature type="region of interest" description="Disordered" evidence="1">
    <location>
        <begin position="32"/>
        <end position="51"/>
    </location>
</feature>
<dbReference type="Proteomes" id="UP000663946">
    <property type="component" value="Chromosome 2"/>
</dbReference>
<reference evidence="2" key="1">
    <citation type="submission" date="2020-02" db="EMBL/GenBank/DDBJ databases">
        <title>Unexpected conservation and global transmission of agrobacterial virulence plasmids.</title>
        <authorList>
            <person name="Weisberg A.J."/>
            <person name="Davis E.W. II"/>
            <person name="Tabima J.R."/>
            <person name="Belcher M.S."/>
            <person name="Miller M."/>
            <person name="Kuo C.-H."/>
            <person name="Loper J.E."/>
            <person name="Grunwald N.J."/>
            <person name="Putnam M.L."/>
            <person name="Chang J.H."/>
        </authorList>
    </citation>
    <scope>NUCLEOTIDE SEQUENCE</scope>
    <source>
        <strain evidence="2">Q15/94</strain>
    </source>
</reference>
<dbReference type="RefSeq" id="WP_333721987.1">
    <property type="nucleotide sequence ID" value="NZ_CP049217.1"/>
</dbReference>
<organism evidence="2 3">
    <name type="scientific">Agrobacterium tumefaciens</name>
    <dbReference type="NCBI Taxonomy" id="358"/>
    <lineage>
        <taxon>Bacteria</taxon>
        <taxon>Pseudomonadati</taxon>
        <taxon>Pseudomonadota</taxon>
        <taxon>Alphaproteobacteria</taxon>
        <taxon>Hyphomicrobiales</taxon>
        <taxon>Rhizobiaceae</taxon>
        <taxon>Rhizobium/Agrobacterium group</taxon>
        <taxon>Agrobacterium</taxon>
        <taxon>Agrobacterium tumefaciens complex</taxon>
    </lineage>
</organism>
<proteinExistence type="predicted"/>
<evidence type="ECO:0000313" key="2">
    <source>
        <dbReference type="EMBL" id="QTG14527.1"/>
    </source>
</evidence>
<evidence type="ECO:0000313" key="3">
    <source>
        <dbReference type="Proteomes" id="UP000663946"/>
    </source>
</evidence>
<dbReference type="EMBL" id="CP049217">
    <property type="protein sequence ID" value="QTG14527.1"/>
    <property type="molecule type" value="Genomic_DNA"/>
</dbReference>
<name>A0AAJ4N4K4_AGRTU</name>
<dbReference type="AlphaFoldDB" id="A0AAJ4N4K4"/>
<accession>A0AAJ4N4K4</accession>
<sequence>MTTYTEAIALGTGFDTCISTLTGLGQSLFKAPQASPTSPFAQPSGDDARTAAQMPANRSVMLQNPPVKSVAATAASTSPWTFEQREEDWGDTCFVESKQVGFMGAPGKDFVAFVENGNFDGTVRASWQVDDKTAQMSNGDLEDYFGWHGFYEISPQILDAGKKGKKLEIADLDGKTVTISLANAVAPFSQFQACFNKPASKTEKASNYPATKQTPPNRKGCVLEVDGTKAIDGACYWGPYSNESGSFVMEANGYFAIIEIDSDVADGWWNETPGSTHAHTRLGEMKRDGQCWKSESARVCAGAK</sequence>
<gene>
    <name evidence="2" type="ORF">G6M86_14405</name>
</gene>